<sequence length="89" mass="10173">MVQKLLSTAAADIRVTIIKLADRLHNMRTLSVKRIEKKVPYANETIIFFSPLAKKLGLYHIQEELEELAFQYLNPPKYAGGSKLQQCLN</sequence>
<dbReference type="Gene3D" id="1.10.3210.10">
    <property type="entry name" value="Hypothetical protein af1432"/>
    <property type="match status" value="1"/>
</dbReference>
<keyword evidence="2" id="KW-1185">Reference proteome</keyword>
<proteinExistence type="predicted"/>
<dbReference type="PANTHER" id="PTHR21262">
    <property type="entry name" value="GUANOSINE-3',5'-BIS DIPHOSPHATE 3'-PYROPHOSPHOHYDROLASE"/>
    <property type="match status" value="1"/>
</dbReference>
<reference evidence="1 2" key="1">
    <citation type="submission" date="2017-07" db="EMBL/GenBank/DDBJ databases">
        <title>The complete genome sequence of Bacillus mesonae strain H20-5, an efficient strain improving plant abiotic stress resistance.</title>
        <authorList>
            <person name="Kim S.Y."/>
            <person name="Song H."/>
            <person name="Sang M.K."/>
            <person name="Weon H.-Y."/>
            <person name="Song J."/>
        </authorList>
    </citation>
    <scope>NUCLEOTIDE SEQUENCE [LARGE SCALE GENOMIC DNA]</scope>
    <source>
        <strain evidence="1 2">H20-5</strain>
    </source>
</reference>
<evidence type="ECO:0000313" key="1">
    <source>
        <dbReference type="EMBL" id="AZU60671.1"/>
    </source>
</evidence>
<accession>A0A3Q9QQ97</accession>
<dbReference type="GO" id="GO:0005886">
    <property type="term" value="C:plasma membrane"/>
    <property type="evidence" value="ECO:0007669"/>
    <property type="project" value="TreeGrafter"/>
</dbReference>
<dbReference type="PANTHER" id="PTHR21262:SF31">
    <property type="entry name" value="GTP PYROPHOSPHOKINASE"/>
    <property type="match status" value="1"/>
</dbReference>
<protein>
    <submittedName>
        <fullName evidence="1">Bifunctional (P)ppGpp synthetase/guanosine-3',5'-bis(Diphosphate) 3'-pyrophosphohydrolase</fullName>
    </submittedName>
</protein>
<name>A0A3Q9QQ97_9BACI</name>
<dbReference type="GO" id="GO:0016787">
    <property type="term" value="F:hydrolase activity"/>
    <property type="evidence" value="ECO:0007669"/>
    <property type="project" value="UniProtKB-KW"/>
</dbReference>
<dbReference type="AlphaFoldDB" id="A0A3Q9QQ97"/>
<dbReference type="SUPFAM" id="SSF109604">
    <property type="entry name" value="HD-domain/PDEase-like"/>
    <property type="match status" value="1"/>
</dbReference>
<keyword evidence="1" id="KW-0378">Hydrolase</keyword>
<dbReference type="OrthoDB" id="9805041at2"/>
<evidence type="ECO:0000313" key="2">
    <source>
        <dbReference type="Proteomes" id="UP000282892"/>
    </source>
</evidence>
<dbReference type="Pfam" id="PF13328">
    <property type="entry name" value="HD_4"/>
    <property type="match status" value="1"/>
</dbReference>
<dbReference type="KEGG" id="nmk:CHR53_04995"/>
<gene>
    <name evidence="1" type="ORF">CHR53_04995</name>
</gene>
<dbReference type="EMBL" id="CP022572">
    <property type="protein sequence ID" value="AZU60671.1"/>
    <property type="molecule type" value="Genomic_DNA"/>
</dbReference>
<dbReference type="Proteomes" id="UP000282892">
    <property type="component" value="Chromosome"/>
</dbReference>
<organism evidence="1 2">
    <name type="scientific">Neobacillus mesonae</name>
    <dbReference type="NCBI Taxonomy" id="1193713"/>
    <lineage>
        <taxon>Bacteria</taxon>
        <taxon>Bacillati</taxon>
        <taxon>Bacillota</taxon>
        <taxon>Bacilli</taxon>
        <taxon>Bacillales</taxon>
        <taxon>Bacillaceae</taxon>
        <taxon>Neobacillus</taxon>
    </lineage>
</organism>